<dbReference type="Proteomes" id="UP000594097">
    <property type="component" value="Segment"/>
</dbReference>
<protein>
    <submittedName>
        <fullName evidence="1">Uncharacterized protein</fullName>
    </submittedName>
</protein>
<dbReference type="RefSeq" id="YP_010111958.1">
    <property type="nucleotide sequence ID" value="NC_055886.1"/>
</dbReference>
<dbReference type="GeneID" id="65130412"/>
<evidence type="ECO:0000313" key="1">
    <source>
        <dbReference type="EMBL" id="QOR59800.1"/>
    </source>
</evidence>
<reference evidence="1 2" key="1">
    <citation type="submission" date="2020-07" db="EMBL/GenBank/DDBJ databases">
        <title>Taxonomic proposal: Crassvirales, a new order of highly abundant and diverse bacterial viruses.</title>
        <authorList>
            <person name="Shkoporov A.N."/>
            <person name="Stockdale S.R."/>
            <person name="Guerin E."/>
            <person name="Ross R.P."/>
            <person name="Hill C."/>
        </authorList>
    </citation>
    <scope>NUCLEOTIDE SEQUENCE [LARGE SCALE GENOMIC DNA]</scope>
</reference>
<dbReference type="KEGG" id="vg:65130412"/>
<proteinExistence type="predicted"/>
<evidence type="ECO:0000313" key="2">
    <source>
        <dbReference type="Proteomes" id="UP000594097"/>
    </source>
</evidence>
<accession>A0A7M1S2Y1</accession>
<organism evidence="1 2">
    <name type="scientific">uncultured phage cr127_1</name>
    <dbReference type="NCBI Taxonomy" id="2772077"/>
    <lineage>
        <taxon>Viruses</taxon>
        <taxon>Duplodnaviria</taxon>
        <taxon>Heunggongvirae</taxon>
        <taxon>Uroviricota</taxon>
        <taxon>Caudoviricetes</taxon>
        <taxon>Crassvirales</taxon>
        <taxon>Crevaviridae</taxon>
        <taxon>Doltivirinae</taxon>
        <taxon>Kahucivirus</taxon>
        <taxon>Kahucivirus intestinalis</taxon>
    </lineage>
</organism>
<name>A0A7M1S2Y1_9CAUD</name>
<keyword evidence="2" id="KW-1185">Reference proteome</keyword>
<sequence length="70" mass="8230">MYSIDISKVTAIHFNKQDVIRVWFNGEIVWDKFRSGVYLRASPTNILLSEENDYKANVDIESNTNWTFND</sequence>
<dbReference type="EMBL" id="MT774393">
    <property type="protein sequence ID" value="QOR59800.1"/>
    <property type="molecule type" value="Genomic_DNA"/>
</dbReference>